<dbReference type="InterPro" id="IPR029068">
    <property type="entry name" value="Glyas_Bleomycin-R_OHBP_Dase"/>
</dbReference>
<dbReference type="Pfam" id="PF00903">
    <property type="entry name" value="Glyoxalase"/>
    <property type="match status" value="1"/>
</dbReference>
<organism evidence="2 3">
    <name type="scientific">Philodulcilactobacillus myokoensis</name>
    <dbReference type="NCBI Taxonomy" id="2929573"/>
    <lineage>
        <taxon>Bacteria</taxon>
        <taxon>Bacillati</taxon>
        <taxon>Bacillota</taxon>
        <taxon>Bacilli</taxon>
        <taxon>Lactobacillales</taxon>
        <taxon>Lactobacillaceae</taxon>
        <taxon>Philodulcilactobacillus</taxon>
    </lineage>
</organism>
<dbReference type="EMBL" id="BRPL01000002">
    <property type="protein sequence ID" value="GLB46568.1"/>
    <property type="molecule type" value="Genomic_DNA"/>
</dbReference>
<gene>
    <name evidence="2" type="ORF">WR164_05470</name>
</gene>
<dbReference type="InterPro" id="IPR037523">
    <property type="entry name" value="VOC_core"/>
</dbReference>
<sequence>MKVKDIDHVTLFSDDLEKSMRFYHEALDLPVVKFQNDRLELQLGKQKLIILNINAEMPAKPGKNIAGGGSFSLISKDPLEYLTNHFANYGVDILAGPLKIRGANGMMNAIYIHDPDQNLIEICESK</sequence>
<dbReference type="InterPro" id="IPR004360">
    <property type="entry name" value="Glyas_Fos-R_dOase_dom"/>
</dbReference>
<reference evidence="2" key="1">
    <citation type="submission" date="2022-07" db="EMBL/GenBank/DDBJ databases">
        <authorList>
            <person name="Kouya T."/>
            <person name="Ishiyama Y."/>
        </authorList>
    </citation>
    <scope>NUCLEOTIDE SEQUENCE</scope>
    <source>
        <strain evidence="2">WR16-4</strain>
    </source>
</reference>
<evidence type="ECO:0000259" key="1">
    <source>
        <dbReference type="PROSITE" id="PS51819"/>
    </source>
</evidence>
<keyword evidence="3" id="KW-1185">Reference proteome</keyword>
<feature type="domain" description="VOC" evidence="1">
    <location>
        <begin position="5"/>
        <end position="125"/>
    </location>
</feature>
<name>A0A9W6ESP8_9LACO</name>
<comment type="caution">
    <text evidence="2">The sequence shown here is derived from an EMBL/GenBank/DDBJ whole genome shotgun (WGS) entry which is preliminary data.</text>
</comment>
<proteinExistence type="predicted"/>
<dbReference type="SUPFAM" id="SSF54593">
    <property type="entry name" value="Glyoxalase/Bleomycin resistance protein/Dihydroxybiphenyl dioxygenase"/>
    <property type="match status" value="1"/>
</dbReference>
<dbReference type="RefSeq" id="WP_286136033.1">
    <property type="nucleotide sequence ID" value="NZ_BRPL01000002.1"/>
</dbReference>
<dbReference type="Proteomes" id="UP001144204">
    <property type="component" value="Unassembled WGS sequence"/>
</dbReference>
<reference evidence="2" key="2">
    <citation type="journal article" date="2023" name="PLoS ONE">
        <title>Philodulcilactobacillus myokoensis gen. nov., sp. nov., a fructophilic, acidophilic, and agar-phobic lactic acid bacterium isolated from fermented vegetable extracts.</title>
        <authorList>
            <person name="Kouya T."/>
            <person name="Ishiyama Y."/>
            <person name="Ohashi S."/>
            <person name="Kumakubo R."/>
            <person name="Yamazaki T."/>
            <person name="Otaki T."/>
        </authorList>
    </citation>
    <scope>NUCLEOTIDE SEQUENCE</scope>
    <source>
        <strain evidence="2">WR16-4</strain>
    </source>
</reference>
<evidence type="ECO:0000313" key="3">
    <source>
        <dbReference type="Proteomes" id="UP001144204"/>
    </source>
</evidence>
<dbReference type="AlphaFoldDB" id="A0A9W6ESP8"/>
<accession>A0A9W6ESP8</accession>
<evidence type="ECO:0000313" key="2">
    <source>
        <dbReference type="EMBL" id="GLB46568.1"/>
    </source>
</evidence>
<protein>
    <submittedName>
        <fullName evidence="2">Glyoxalase</fullName>
    </submittedName>
</protein>
<dbReference type="PROSITE" id="PS51819">
    <property type="entry name" value="VOC"/>
    <property type="match status" value="1"/>
</dbReference>
<dbReference type="Gene3D" id="3.10.180.10">
    <property type="entry name" value="2,3-Dihydroxybiphenyl 1,2-Dioxygenase, domain 1"/>
    <property type="match status" value="1"/>
</dbReference>